<reference evidence="1 2" key="1">
    <citation type="submission" date="2015-06" db="EMBL/GenBank/DDBJ databases">
        <title>Genome sequence of Pseudoalteromonas peptidolytica.</title>
        <authorList>
            <person name="Xie B.-B."/>
            <person name="Rong J.-C."/>
            <person name="Qin Q.-L."/>
            <person name="Zhang Y.-Z."/>
        </authorList>
    </citation>
    <scope>NUCLEOTIDE SEQUENCE [LARGE SCALE GENOMIC DNA]</scope>
    <source>
        <strain evidence="1 2">F12-50-A1</strain>
    </source>
</reference>
<keyword evidence="2" id="KW-1185">Reference proteome</keyword>
<evidence type="ECO:0000313" key="1">
    <source>
        <dbReference type="EMBL" id="MBE0345085.1"/>
    </source>
</evidence>
<proteinExistence type="predicted"/>
<protein>
    <submittedName>
        <fullName evidence="1">Uncharacterized protein</fullName>
    </submittedName>
</protein>
<dbReference type="AlphaFoldDB" id="A0A8I0MTP2"/>
<dbReference type="EMBL" id="AQHF01000019">
    <property type="protein sequence ID" value="MBE0345085.1"/>
    <property type="molecule type" value="Genomic_DNA"/>
</dbReference>
<name>A0A8I0MTP2_9GAMM</name>
<dbReference type="Proteomes" id="UP000660708">
    <property type="component" value="Unassembled WGS sequence"/>
</dbReference>
<sequence length="37" mass="4214">MQLCIGCNTTVILMKYNARNFKTKGYIDDFQSAKAIL</sequence>
<gene>
    <name evidence="1" type="ORF">PPEP_a3434</name>
</gene>
<accession>A0A8I0MTP2</accession>
<evidence type="ECO:0000313" key="2">
    <source>
        <dbReference type="Proteomes" id="UP000660708"/>
    </source>
</evidence>
<comment type="caution">
    <text evidence="1">The sequence shown here is derived from an EMBL/GenBank/DDBJ whole genome shotgun (WGS) entry which is preliminary data.</text>
</comment>
<organism evidence="1 2">
    <name type="scientific">Pseudoalteromonas peptidolytica F12-50-A1</name>
    <dbReference type="NCBI Taxonomy" id="1315280"/>
    <lineage>
        <taxon>Bacteria</taxon>
        <taxon>Pseudomonadati</taxon>
        <taxon>Pseudomonadota</taxon>
        <taxon>Gammaproteobacteria</taxon>
        <taxon>Alteromonadales</taxon>
        <taxon>Pseudoalteromonadaceae</taxon>
        <taxon>Pseudoalteromonas</taxon>
    </lineage>
</organism>